<feature type="domain" description="F-box" evidence="4">
    <location>
        <begin position="11"/>
        <end position="62"/>
    </location>
</feature>
<evidence type="ECO:0000256" key="1">
    <source>
        <dbReference type="ARBA" id="ARBA00022737"/>
    </source>
</evidence>
<feature type="repeat" description="ANK" evidence="3">
    <location>
        <begin position="301"/>
        <end position="327"/>
    </location>
</feature>
<evidence type="ECO:0000256" key="3">
    <source>
        <dbReference type="PROSITE-ProRule" id="PRU00023"/>
    </source>
</evidence>
<dbReference type="EMBL" id="JBFXLT010000084">
    <property type="protein sequence ID" value="KAL2809707.1"/>
    <property type="molecule type" value="Genomic_DNA"/>
</dbReference>
<reference evidence="5 6" key="1">
    <citation type="submission" date="2024-07" db="EMBL/GenBank/DDBJ databases">
        <title>Section-level genome sequencing and comparative genomics of Aspergillus sections Usti and Cavernicolus.</title>
        <authorList>
            <consortium name="Lawrence Berkeley National Laboratory"/>
            <person name="Nybo J.L."/>
            <person name="Vesth T.C."/>
            <person name="Theobald S."/>
            <person name="Frisvad J.C."/>
            <person name="Larsen T.O."/>
            <person name="Kjaerboelling I."/>
            <person name="Rothschild-Mancinelli K."/>
            <person name="Lyhne E.K."/>
            <person name="Kogle M.E."/>
            <person name="Barry K."/>
            <person name="Clum A."/>
            <person name="Na H."/>
            <person name="Ledsgaard L."/>
            <person name="Lin J."/>
            <person name="Lipzen A."/>
            <person name="Kuo A."/>
            <person name="Riley R."/>
            <person name="Mondo S."/>
            <person name="Labutti K."/>
            <person name="Haridas S."/>
            <person name="Pangalinan J."/>
            <person name="Salamov A.A."/>
            <person name="Simmons B.A."/>
            <person name="Magnuson J.K."/>
            <person name="Chen J."/>
            <person name="Drula E."/>
            <person name="Henrissat B."/>
            <person name="Wiebenga A."/>
            <person name="Lubbers R.J."/>
            <person name="Gomes A.C."/>
            <person name="Makela M.R."/>
            <person name="Stajich J."/>
            <person name="Grigoriev I.V."/>
            <person name="Mortensen U.H."/>
            <person name="De Vries R.P."/>
            <person name="Baker S.E."/>
            <person name="Andersen M.R."/>
        </authorList>
    </citation>
    <scope>NUCLEOTIDE SEQUENCE [LARGE SCALE GENOMIC DNA]</scope>
    <source>
        <strain evidence="5 6">CBS 588.65</strain>
    </source>
</reference>
<keyword evidence="2 3" id="KW-0040">ANK repeat</keyword>
<dbReference type="PRINTS" id="PR01415">
    <property type="entry name" value="ANKYRIN"/>
</dbReference>
<feature type="repeat" description="ANK" evidence="3">
    <location>
        <begin position="400"/>
        <end position="432"/>
    </location>
</feature>
<dbReference type="Pfam" id="PF12796">
    <property type="entry name" value="Ank_2"/>
    <property type="match status" value="5"/>
</dbReference>
<dbReference type="Proteomes" id="UP001610334">
    <property type="component" value="Unassembled WGS sequence"/>
</dbReference>
<protein>
    <submittedName>
        <fullName evidence="5">Ankyrin repeat-containing domain protein</fullName>
    </submittedName>
</protein>
<feature type="repeat" description="ANK" evidence="3">
    <location>
        <begin position="502"/>
        <end position="534"/>
    </location>
</feature>
<feature type="repeat" description="ANK" evidence="3">
    <location>
        <begin position="268"/>
        <end position="300"/>
    </location>
</feature>
<dbReference type="PROSITE" id="PS50088">
    <property type="entry name" value="ANK_REPEAT"/>
    <property type="match status" value="8"/>
</dbReference>
<evidence type="ECO:0000313" key="6">
    <source>
        <dbReference type="Proteomes" id="UP001610334"/>
    </source>
</evidence>
<feature type="repeat" description="ANK" evidence="3">
    <location>
        <begin position="367"/>
        <end position="399"/>
    </location>
</feature>
<dbReference type="InterPro" id="IPR001810">
    <property type="entry name" value="F-box_dom"/>
</dbReference>
<dbReference type="SMART" id="SM00248">
    <property type="entry name" value="ANK"/>
    <property type="match status" value="13"/>
</dbReference>
<keyword evidence="1" id="KW-0677">Repeat</keyword>
<evidence type="ECO:0000256" key="2">
    <source>
        <dbReference type="ARBA" id="ARBA00023043"/>
    </source>
</evidence>
<dbReference type="InterPro" id="IPR050889">
    <property type="entry name" value="Dendritic_Spine_Reg/Scaffold"/>
</dbReference>
<dbReference type="PROSITE" id="PS50181">
    <property type="entry name" value="FBOX"/>
    <property type="match status" value="1"/>
</dbReference>
<dbReference type="InterPro" id="IPR002110">
    <property type="entry name" value="Ankyrin_rpt"/>
</dbReference>
<evidence type="ECO:0000313" key="5">
    <source>
        <dbReference type="EMBL" id="KAL2809707.1"/>
    </source>
</evidence>
<evidence type="ECO:0000259" key="4">
    <source>
        <dbReference type="PROSITE" id="PS50181"/>
    </source>
</evidence>
<feature type="repeat" description="ANK" evidence="3">
    <location>
        <begin position="128"/>
        <end position="160"/>
    </location>
</feature>
<organism evidence="5 6">
    <name type="scientific">Aspergillus granulosus</name>
    <dbReference type="NCBI Taxonomy" id="176169"/>
    <lineage>
        <taxon>Eukaryota</taxon>
        <taxon>Fungi</taxon>
        <taxon>Dikarya</taxon>
        <taxon>Ascomycota</taxon>
        <taxon>Pezizomycotina</taxon>
        <taxon>Eurotiomycetes</taxon>
        <taxon>Eurotiomycetidae</taxon>
        <taxon>Eurotiales</taxon>
        <taxon>Aspergillaceae</taxon>
        <taxon>Aspergillus</taxon>
        <taxon>Aspergillus subgen. Nidulantes</taxon>
    </lineage>
</organism>
<dbReference type="InterPro" id="IPR036770">
    <property type="entry name" value="Ankyrin_rpt-contain_sf"/>
</dbReference>
<dbReference type="PANTHER" id="PTHR24166">
    <property type="entry name" value="ROLLING PEBBLES, ISOFORM B"/>
    <property type="match status" value="1"/>
</dbReference>
<name>A0ABR4H2M0_9EURO</name>
<dbReference type="PANTHER" id="PTHR24166:SF52">
    <property type="entry name" value="ANKYRIN REPEAT DOMAIN-CONTAINING PROTEIN 65"/>
    <property type="match status" value="1"/>
</dbReference>
<sequence>MHHIGIPPRLQPSFLGLPSEIIYEIADCLEIRDLNAVVQTARRFDALLSPDLYRAGARYLSVNYTTPLIWAVRHHRLVAAQKLLERGADPVANFLGTTALHEAIKSNDTDAVLLILDQRIFLHPHDVDGMTPLVLAASCGRPSIVRLLLAAGADVGGANLIDWQTAIHRSVSEQNESGCRLLLETAAEVLDSNMAALQRYIRIQLLPDIANTGHTAMLKIPWDFYAAEKSEREATASDLLLSAAYGGRVETAQWLVSIGAKLTRPNPNDKTALHIAAENSDSELVGALLHMGADIEARDYFQHTPLFAAIYWGSLDAVRLLLDRGANPFAILPRGQNALHLCASRNKPALIPDLCRAGVNIHATDDDGDTALHYAAEGGYFECVQLLLRANADINARGRLGYTPLHTAIIVGGTEVSQLLMESGADLSAVDSKGYTLLHTAAQYGFNGFFSILLEATQKLGLPLSSPSVYGMTALEDAVCGHHGEIVETLLGAGVDANVSRNGTYALHLAVTRGLQGIDESLLSHGADPFLLDERGRTALDWARLNESIWETMAAHCGADGASRVTDPTQQALTLRKSIVDLATYLRNSEGTPNESQYLIRLGKCLLLLNDIPAAQIALGQPVDVTAEEGRKYIGSCDLCKDELTDDIGKFTCLVCCDVLLCRECMHEYNDGSDPSIKTMLFGSCLGHEFLEIQTSSLQFLDQTIGVDSQGRREWLEQLIAAYGPEHF</sequence>
<gene>
    <name evidence="5" type="ORF">BJX63DRAFT_347653</name>
</gene>
<feature type="repeat" description="ANK" evidence="3">
    <location>
        <begin position="470"/>
        <end position="502"/>
    </location>
</feature>
<feature type="repeat" description="ANK" evidence="3">
    <location>
        <begin position="334"/>
        <end position="366"/>
    </location>
</feature>
<dbReference type="Gene3D" id="1.25.40.20">
    <property type="entry name" value="Ankyrin repeat-containing domain"/>
    <property type="match status" value="4"/>
</dbReference>
<keyword evidence="6" id="KW-1185">Reference proteome</keyword>
<dbReference type="SUPFAM" id="SSF48403">
    <property type="entry name" value="Ankyrin repeat"/>
    <property type="match status" value="2"/>
</dbReference>
<proteinExistence type="predicted"/>
<comment type="caution">
    <text evidence="5">The sequence shown here is derived from an EMBL/GenBank/DDBJ whole genome shotgun (WGS) entry which is preliminary data.</text>
</comment>
<dbReference type="PROSITE" id="PS50297">
    <property type="entry name" value="ANK_REP_REGION"/>
    <property type="match status" value="6"/>
</dbReference>
<accession>A0ABR4H2M0</accession>